<sequence length="605" mass="63834">MTTQHTSHGLLSRLRAVPGIRAVSSYRREWLVKDLVAGVVLTTLLVPQGMAYAELAGLPTITGLYTTVLCLLGYAVCGPSRILVLGPDSSLGPMIAATVLPLVAADGDPDRAVALASMLALMVAAIMIVASVAKLGFIADLISKPTMIGYMNGLALTILIGQLPKLLGFKVEADNLIGECVGFVQKLADGAAVPAAAAVGCCGIVLILVLQRFLPKVPAVLAMVVLAIAAATVFDLGEHDVSLVGELPKGFPPFTIPHVRFADLAPLFGGALGIALVSLADTISNASAFAARTGQEVRGNQEMAGVGVANLAAGLFQGFPVSTSGSRTAVAERAGARSQLTGVVGAALIVLMLVLAPGLFRNLPQPALAAVVITASLSLADVPGAVRLWRQRRTEFLLCFAAFVGVALLGVLPGIAIAVALSVLNVFRRAWWPYDTLLGRVQGLEGYHDVRSYPQAGQLPGLVIYRFDAPLIFANAKAFRDEIRRLAGADPRPSWIVIAAEPMTDVDTTAADVLEELDETLNADHIHLVFAELKDPVRRKIERYELTRTIDPRHFFPTVEAAVAAFRLRTGAEWTPSATAEQPGRLDRPDRPGPDAVPPPPADEQ</sequence>
<dbReference type="NCBIfam" id="TIGR00815">
    <property type="entry name" value="sulP"/>
    <property type="match status" value="1"/>
</dbReference>
<feature type="transmembrane region" description="Helical" evidence="6">
    <location>
        <begin position="264"/>
        <end position="283"/>
    </location>
</feature>
<evidence type="ECO:0000256" key="3">
    <source>
        <dbReference type="ARBA" id="ARBA00022989"/>
    </source>
</evidence>
<keyword evidence="3 6" id="KW-1133">Transmembrane helix</keyword>
<dbReference type="EMBL" id="JBHTEC010000001">
    <property type="protein sequence ID" value="MFD0280174.1"/>
    <property type="molecule type" value="Genomic_DNA"/>
</dbReference>
<dbReference type="Gene3D" id="3.30.750.24">
    <property type="entry name" value="STAS domain"/>
    <property type="match status" value="1"/>
</dbReference>
<feature type="transmembrane region" description="Helical" evidence="6">
    <location>
        <begin position="191"/>
        <end position="210"/>
    </location>
</feature>
<feature type="transmembrane region" description="Helical" evidence="6">
    <location>
        <begin position="340"/>
        <end position="360"/>
    </location>
</feature>
<feature type="transmembrane region" description="Helical" evidence="6">
    <location>
        <begin position="149"/>
        <end position="171"/>
    </location>
</feature>
<feature type="transmembrane region" description="Helical" evidence="6">
    <location>
        <begin position="30"/>
        <end position="50"/>
    </location>
</feature>
<accession>A0ABW2V9L8</accession>
<dbReference type="SUPFAM" id="SSF52091">
    <property type="entry name" value="SpoIIaa-like"/>
    <property type="match status" value="1"/>
</dbReference>
<dbReference type="Proteomes" id="UP001596957">
    <property type="component" value="Unassembled WGS sequence"/>
</dbReference>
<evidence type="ECO:0000256" key="1">
    <source>
        <dbReference type="ARBA" id="ARBA00004141"/>
    </source>
</evidence>
<dbReference type="InterPro" id="IPR001902">
    <property type="entry name" value="SLC26A/SulP_fam"/>
</dbReference>
<evidence type="ECO:0000256" key="4">
    <source>
        <dbReference type="ARBA" id="ARBA00023136"/>
    </source>
</evidence>
<dbReference type="PROSITE" id="PS50801">
    <property type="entry name" value="STAS"/>
    <property type="match status" value="1"/>
</dbReference>
<dbReference type="Pfam" id="PF01740">
    <property type="entry name" value="STAS"/>
    <property type="match status" value="1"/>
</dbReference>
<dbReference type="Pfam" id="PF00916">
    <property type="entry name" value="Sulfate_transp"/>
    <property type="match status" value="1"/>
</dbReference>
<evidence type="ECO:0000256" key="6">
    <source>
        <dbReference type="SAM" id="Phobius"/>
    </source>
</evidence>
<dbReference type="CDD" id="cd07042">
    <property type="entry name" value="STAS_SulP_like_sulfate_transporter"/>
    <property type="match status" value="1"/>
</dbReference>
<comment type="subcellular location">
    <subcellularLocation>
        <location evidence="1">Membrane</location>
        <topology evidence="1">Multi-pass membrane protein</topology>
    </subcellularLocation>
</comment>
<protein>
    <submittedName>
        <fullName evidence="8">SulP family inorganic anion transporter</fullName>
    </submittedName>
</protein>
<keyword evidence="9" id="KW-1185">Reference proteome</keyword>
<feature type="transmembrane region" description="Helical" evidence="6">
    <location>
        <begin position="366"/>
        <end position="389"/>
    </location>
</feature>
<dbReference type="PANTHER" id="PTHR11814">
    <property type="entry name" value="SULFATE TRANSPORTER"/>
    <property type="match status" value="1"/>
</dbReference>
<organism evidence="8 9">
    <name type="scientific">Streptomyces lutosisoli</name>
    <dbReference type="NCBI Taxonomy" id="2665721"/>
    <lineage>
        <taxon>Bacteria</taxon>
        <taxon>Bacillati</taxon>
        <taxon>Actinomycetota</taxon>
        <taxon>Actinomycetes</taxon>
        <taxon>Kitasatosporales</taxon>
        <taxon>Streptomycetaceae</taxon>
        <taxon>Streptomyces</taxon>
    </lineage>
</organism>
<evidence type="ECO:0000256" key="2">
    <source>
        <dbReference type="ARBA" id="ARBA00022692"/>
    </source>
</evidence>
<evidence type="ECO:0000313" key="8">
    <source>
        <dbReference type="EMBL" id="MFD0280174.1"/>
    </source>
</evidence>
<keyword evidence="4 6" id="KW-0472">Membrane</keyword>
<keyword evidence="2 6" id="KW-0812">Transmembrane</keyword>
<feature type="transmembrane region" description="Helical" evidence="6">
    <location>
        <begin position="115"/>
        <end position="137"/>
    </location>
</feature>
<feature type="transmembrane region" description="Helical" evidence="6">
    <location>
        <begin position="56"/>
        <end position="75"/>
    </location>
</feature>
<name>A0ABW2V9L8_9ACTN</name>
<evidence type="ECO:0000259" key="7">
    <source>
        <dbReference type="PROSITE" id="PS50801"/>
    </source>
</evidence>
<evidence type="ECO:0000313" key="9">
    <source>
        <dbReference type="Proteomes" id="UP001596957"/>
    </source>
</evidence>
<feature type="transmembrane region" description="Helical" evidence="6">
    <location>
        <begin position="217"/>
        <end position="234"/>
    </location>
</feature>
<feature type="region of interest" description="Disordered" evidence="5">
    <location>
        <begin position="574"/>
        <end position="605"/>
    </location>
</feature>
<feature type="transmembrane region" description="Helical" evidence="6">
    <location>
        <begin position="82"/>
        <end position="103"/>
    </location>
</feature>
<feature type="compositionally biased region" description="Pro residues" evidence="5">
    <location>
        <begin position="595"/>
        <end position="605"/>
    </location>
</feature>
<gene>
    <name evidence="8" type="ORF">ACFQZP_00550</name>
</gene>
<dbReference type="InterPro" id="IPR011547">
    <property type="entry name" value="SLC26A/SulP_dom"/>
</dbReference>
<dbReference type="InterPro" id="IPR036513">
    <property type="entry name" value="STAS_dom_sf"/>
</dbReference>
<feature type="domain" description="STAS" evidence="7">
    <location>
        <begin position="452"/>
        <end position="566"/>
    </location>
</feature>
<evidence type="ECO:0000256" key="5">
    <source>
        <dbReference type="SAM" id="MobiDB-lite"/>
    </source>
</evidence>
<feature type="transmembrane region" description="Helical" evidence="6">
    <location>
        <begin position="396"/>
        <end position="421"/>
    </location>
</feature>
<feature type="compositionally biased region" description="Basic and acidic residues" evidence="5">
    <location>
        <begin position="584"/>
        <end position="593"/>
    </location>
</feature>
<dbReference type="InterPro" id="IPR002645">
    <property type="entry name" value="STAS_dom"/>
</dbReference>
<dbReference type="RefSeq" id="WP_381257520.1">
    <property type="nucleotide sequence ID" value="NZ_JBHTBI010000019.1"/>
</dbReference>
<reference evidence="9" key="1">
    <citation type="journal article" date="2019" name="Int. J. Syst. Evol. Microbiol.">
        <title>The Global Catalogue of Microorganisms (GCM) 10K type strain sequencing project: providing services to taxonomists for standard genome sequencing and annotation.</title>
        <authorList>
            <consortium name="The Broad Institute Genomics Platform"/>
            <consortium name="The Broad Institute Genome Sequencing Center for Infectious Disease"/>
            <person name="Wu L."/>
            <person name="Ma J."/>
        </authorList>
    </citation>
    <scope>NUCLEOTIDE SEQUENCE [LARGE SCALE GENOMIC DNA]</scope>
    <source>
        <strain evidence="9">CGMCC 4.7198</strain>
    </source>
</reference>
<proteinExistence type="predicted"/>
<comment type="caution">
    <text evidence="8">The sequence shown here is derived from an EMBL/GenBank/DDBJ whole genome shotgun (WGS) entry which is preliminary data.</text>
</comment>